<evidence type="ECO:0000313" key="8">
    <source>
        <dbReference type="EMBL" id="KAF0697435.1"/>
    </source>
</evidence>
<dbReference type="GO" id="GO:0005506">
    <property type="term" value="F:iron ion binding"/>
    <property type="evidence" value="ECO:0007669"/>
    <property type="project" value="InterPro"/>
</dbReference>
<reference evidence="9 10" key="1">
    <citation type="submission" date="2019-03" db="EMBL/GenBank/DDBJ databases">
        <authorList>
            <person name="Gaulin E."/>
            <person name="Dumas B."/>
        </authorList>
    </citation>
    <scope>NUCLEOTIDE SEQUENCE [LARGE SCALE GENOMIC DNA]</scope>
    <source>
        <strain evidence="9">CBS 568.67</strain>
    </source>
</reference>
<evidence type="ECO:0000313" key="10">
    <source>
        <dbReference type="Proteomes" id="UP000332933"/>
    </source>
</evidence>
<keyword evidence="3" id="KW-0349">Heme</keyword>
<reference evidence="8" key="2">
    <citation type="submission" date="2019-06" db="EMBL/GenBank/DDBJ databases">
        <title>Genomics analysis of Aphanomyces spp. identifies a new class of oomycete effector associated with host adaptation.</title>
        <authorList>
            <person name="Gaulin E."/>
        </authorList>
    </citation>
    <scope>NUCLEOTIDE SEQUENCE</scope>
    <source>
        <strain evidence="8">CBS 578.67</strain>
    </source>
</reference>
<keyword evidence="4" id="KW-0479">Metal-binding</keyword>
<dbReference type="Proteomes" id="UP000332933">
    <property type="component" value="Unassembled WGS sequence"/>
</dbReference>
<keyword evidence="5" id="KW-0560">Oxidoreductase</keyword>
<gene>
    <name evidence="9" type="primary">Aste57867_11875</name>
    <name evidence="8" type="ORF">As57867_011830</name>
    <name evidence="9" type="ORF">ASTE57867_11875</name>
</gene>
<evidence type="ECO:0000256" key="6">
    <source>
        <dbReference type="ARBA" id="ARBA00023004"/>
    </source>
</evidence>
<accession>A0A485KU54</accession>
<organism evidence="9 10">
    <name type="scientific">Aphanomyces stellatus</name>
    <dbReference type="NCBI Taxonomy" id="120398"/>
    <lineage>
        <taxon>Eukaryota</taxon>
        <taxon>Sar</taxon>
        <taxon>Stramenopiles</taxon>
        <taxon>Oomycota</taxon>
        <taxon>Saprolegniomycetes</taxon>
        <taxon>Saprolegniales</taxon>
        <taxon>Verrucalvaceae</taxon>
        <taxon>Aphanomyces</taxon>
    </lineage>
</organism>
<dbReference type="EMBL" id="CAADRA010005340">
    <property type="protein sequence ID" value="VFT88730.1"/>
    <property type="molecule type" value="Genomic_DNA"/>
</dbReference>
<keyword evidence="10" id="KW-1185">Reference proteome</keyword>
<comment type="similarity">
    <text evidence="2">Belongs to the cytochrome P450 family.</text>
</comment>
<dbReference type="Pfam" id="PF00067">
    <property type="entry name" value="p450"/>
    <property type="match status" value="1"/>
</dbReference>
<keyword evidence="6" id="KW-0408">Iron</keyword>
<dbReference type="PANTHER" id="PTHR24286">
    <property type="entry name" value="CYTOCHROME P450 26"/>
    <property type="match status" value="1"/>
</dbReference>
<dbReference type="SUPFAM" id="SSF48264">
    <property type="entry name" value="Cytochrome P450"/>
    <property type="match status" value="1"/>
</dbReference>
<dbReference type="AlphaFoldDB" id="A0A485KU54"/>
<dbReference type="PANTHER" id="PTHR24286:SF24">
    <property type="entry name" value="LANOSTEROL 14-ALPHA DEMETHYLASE"/>
    <property type="match status" value="1"/>
</dbReference>
<dbReference type="OrthoDB" id="79250at2759"/>
<name>A0A485KU54_9STRA</name>
<dbReference type="GO" id="GO:0016705">
    <property type="term" value="F:oxidoreductase activity, acting on paired donors, with incorporation or reduction of molecular oxygen"/>
    <property type="evidence" value="ECO:0007669"/>
    <property type="project" value="InterPro"/>
</dbReference>
<dbReference type="Gene3D" id="1.10.630.10">
    <property type="entry name" value="Cytochrome P450"/>
    <property type="match status" value="1"/>
</dbReference>
<evidence type="ECO:0000256" key="1">
    <source>
        <dbReference type="ARBA" id="ARBA00001971"/>
    </source>
</evidence>
<evidence type="ECO:0000256" key="2">
    <source>
        <dbReference type="ARBA" id="ARBA00010617"/>
    </source>
</evidence>
<comment type="cofactor">
    <cofactor evidence="1">
        <name>heme</name>
        <dbReference type="ChEBI" id="CHEBI:30413"/>
    </cofactor>
</comment>
<proteinExistence type="inferred from homology"/>
<evidence type="ECO:0000256" key="5">
    <source>
        <dbReference type="ARBA" id="ARBA00023002"/>
    </source>
</evidence>
<evidence type="ECO:0000256" key="7">
    <source>
        <dbReference type="ARBA" id="ARBA00023033"/>
    </source>
</evidence>
<evidence type="ECO:0000256" key="3">
    <source>
        <dbReference type="ARBA" id="ARBA00022617"/>
    </source>
</evidence>
<sequence>MGNILSFVSNQVTVFFDLLAFAKNPRQGLLTCRAKYGDVFLIDCALVGTKIAGLCGPEALEQFEAKVLDGSLVKKDAFPASVATVLGPILSVLDGEVHDDRKRRLMEAFTATQLELYKPVIRRIVQTEHLRWVKSSSSSFSLVASTKTLLFKVMLAVLYGINDDAMDAYLDFVVVIDDYVASIQRSAKQVDPRGIETRAKFIDELIGPAIDAAKVRVATHETKPSLLDFLVQAGKFTDDELRQEGFHMMFASFGGLSTLAANMITALTVYPDVRKKAATARTTLVAQFPTEDSRWAHVTALGYLNQFVLEVKRFYIAGPTQVFTRATRDVDINTVHGSIKIPKGALVLAGLEATSKHPGVWADADTFNPDRFEDFELDQNLYKFCPHSMGPTQHRRCAGGELSTVILNSVLLSYLDFTWEMVPDQDFTLQLNSVVAVPVGQLMVSAFEKVPVEQANWPFKREM</sequence>
<dbReference type="InterPro" id="IPR036396">
    <property type="entry name" value="Cyt_P450_sf"/>
</dbReference>
<protein>
    <submittedName>
        <fullName evidence="9">Aste57867_11875 protein</fullName>
    </submittedName>
</protein>
<dbReference type="GO" id="GO:0004497">
    <property type="term" value="F:monooxygenase activity"/>
    <property type="evidence" value="ECO:0007669"/>
    <property type="project" value="UniProtKB-KW"/>
</dbReference>
<dbReference type="GO" id="GO:0016125">
    <property type="term" value="P:sterol metabolic process"/>
    <property type="evidence" value="ECO:0007669"/>
    <property type="project" value="TreeGrafter"/>
</dbReference>
<evidence type="ECO:0000256" key="4">
    <source>
        <dbReference type="ARBA" id="ARBA00022723"/>
    </source>
</evidence>
<dbReference type="InterPro" id="IPR001128">
    <property type="entry name" value="Cyt_P450"/>
</dbReference>
<dbReference type="EMBL" id="VJMH01005319">
    <property type="protein sequence ID" value="KAF0697435.1"/>
    <property type="molecule type" value="Genomic_DNA"/>
</dbReference>
<evidence type="ECO:0000313" key="9">
    <source>
        <dbReference type="EMBL" id="VFT88730.1"/>
    </source>
</evidence>
<keyword evidence="7" id="KW-0503">Monooxygenase</keyword>
<dbReference type="GO" id="GO:0020037">
    <property type="term" value="F:heme binding"/>
    <property type="evidence" value="ECO:0007669"/>
    <property type="project" value="InterPro"/>
</dbReference>